<sequence length="468" mass="52892">MRRPLHLIAALQFLPCLLLAQLTVLVNSVSPNTPYDAAVYLAGNFNDWNAGHPDYRLESNELGILELHFRPDPGTLAFKFTRGSWETAEGTAEGTFRPNRTYEYTGGPDTLEINIEGWEGQNQGGNNGTAAVNVSVISEEFYMPQLDRHRRIWIYLPPDYAISTRRYPVLYMHDGQNLFDRSTSFSGEWEIDEHLNRLFNDGDPGVIVVGIDNGGEHRIEEYTPWPNPEYGGGRGALYAKFIVETLKPYIDNQYRTRPDQETTAIMGSSLGGLISLYTAIEHQDVFGRVGVFSPSLWFSPEAYTHISEKEKQYDIRFYLLGSKPESTSMAPDLIALYNNLLNAGFQPDEFSLHITEDGEHSEWYWAREFTRAYQWLFAEETPSSTDEAKIPRVTLSPNPANREIRLSGTQLLAAPNIQIFSVDGKPVLPPTILQGEAFNSSFLKPGTYLFIIRDGQQIVNTQKMVISK</sequence>
<dbReference type="Proteomes" id="UP000223913">
    <property type="component" value="Unassembled WGS sequence"/>
</dbReference>
<feature type="chain" id="PRO_5011999777" description="CBM20 domain-containing protein" evidence="1">
    <location>
        <begin position="21"/>
        <end position="468"/>
    </location>
</feature>
<dbReference type="RefSeq" id="WP_099149058.1">
    <property type="nucleotide sequence ID" value="NZ_PDUD01000009.1"/>
</dbReference>
<dbReference type="InterPro" id="IPR013783">
    <property type="entry name" value="Ig-like_fold"/>
</dbReference>
<dbReference type="InterPro" id="IPR026444">
    <property type="entry name" value="Secre_tail"/>
</dbReference>
<dbReference type="Gene3D" id="2.60.40.10">
    <property type="entry name" value="Immunoglobulins"/>
    <property type="match status" value="1"/>
</dbReference>
<name>A0A2D0NGV1_FLAN2</name>
<keyword evidence="3" id="KW-1185">Reference proteome</keyword>
<evidence type="ECO:0000313" key="2">
    <source>
        <dbReference type="EMBL" id="PHN07610.1"/>
    </source>
</evidence>
<evidence type="ECO:0008006" key="4">
    <source>
        <dbReference type="Google" id="ProtNLM"/>
    </source>
</evidence>
<dbReference type="Pfam" id="PF00756">
    <property type="entry name" value="Esterase"/>
    <property type="match status" value="1"/>
</dbReference>
<dbReference type="InterPro" id="IPR029058">
    <property type="entry name" value="AB_hydrolase_fold"/>
</dbReference>
<dbReference type="Gene3D" id="3.40.50.1820">
    <property type="entry name" value="alpha/beta hydrolase"/>
    <property type="match status" value="1"/>
</dbReference>
<proteinExistence type="predicted"/>
<dbReference type="AlphaFoldDB" id="A0A2D0NGV1"/>
<dbReference type="SUPFAM" id="SSF53474">
    <property type="entry name" value="alpha/beta-Hydrolases"/>
    <property type="match status" value="1"/>
</dbReference>
<feature type="signal peptide" evidence="1">
    <location>
        <begin position="1"/>
        <end position="20"/>
    </location>
</feature>
<evidence type="ECO:0000256" key="1">
    <source>
        <dbReference type="SAM" id="SignalP"/>
    </source>
</evidence>
<dbReference type="EMBL" id="PDUD01000009">
    <property type="protein sequence ID" value="PHN07610.1"/>
    <property type="molecule type" value="Genomic_DNA"/>
</dbReference>
<dbReference type="PANTHER" id="PTHR48098">
    <property type="entry name" value="ENTEROCHELIN ESTERASE-RELATED"/>
    <property type="match status" value="1"/>
</dbReference>
<organism evidence="2 3">
    <name type="scientific">Flavilitoribacter nigricans (strain ATCC 23147 / DSM 23189 / NBRC 102662 / NCIMB 1420 / SS-2)</name>
    <name type="common">Lewinella nigricans</name>
    <dbReference type="NCBI Taxonomy" id="1122177"/>
    <lineage>
        <taxon>Bacteria</taxon>
        <taxon>Pseudomonadati</taxon>
        <taxon>Bacteroidota</taxon>
        <taxon>Saprospiria</taxon>
        <taxon>Saprospirales</taxon>
        <taxon>Lewinellaceae</taxon>
        <taxon>Flavilitoribacter</taxon>
    </lineage>
</organism>
<reference evidence="2 3" key="1">
    <citation type="submission" date="2017-10" db="EMBL/GenBank/DDBJ databases">
        <title>The draft genome sequence of Lewinella nigricans NBRC 102662.</title>
        <authorList>
            <person name="Wang K."/>
        </authorList>
    </citation>
    <scope>NUCLEOTIDE SEQUENCE [LARGE SCALE GENOMIC DNA]</scope>
    <source>
        <strain evidence="2 3">NBRC 102662</strain>
    </source>
</reference>
<dbReference type="InterPro" id="IPR050583">
    <property type="entry name" value="Mycobacterial_A85_antigen"/>
</dbReference>
<dbReference type="OrthoDB" id="9803578at2"/>
<accession>A0A2D0NGV1</accession>
<dbReference type="NCBIfam" id="TIGR04183">
    <property type="entry name" value="Por_Secre_tail"/>
    <property type="match status" value="1"/>
</dbReference>
<dbReference type="InterPro" id="IPR000801">
    <property type="entry name" value="Esterase-like"/>
</dbReference>
<dbReference type="PANTHER" id="PTHR48098:SF6">
    <property type="entry name" value="FERRI-BACILLIBACTIN ESTERASE BESA"/>
    <property type="match status" value="1"/>
</dbReference>
<comment type="caution">
    <text evidence="2">The sequence shown here is derived from an EMBL/GenBank/DDBJ whole genome shotgun (WGS) entry which is preliminary data.</text>
</comment>
<keyword evidence="1" id="KW-0732">Signal</keyword>
<evidence type="ECO:0000313" key="3">
    <source>
        <dbReference type="Proteomes" id="UP000223913"/>
    </source>
</evidence>
<protein>
    <recommendedName>
        <fullName evidence="4">CBM20 domain-containing protein</fullName>
    </recommendedName>
</protein>
<gene>
    <name evidence="2" type="ORF">CRP01_05780</name>
</gene>